<keyword evidence="2" id="KW-1185">Reference proteome</keyword>
<dbReference type="Proteomes" id="UP000660554">
    <property type="component" value="Unassembled WGS sequence"/>
</dbReference>
<gene>
    <name evidence="1" type="ORF">Scinn_35360</name>
</gene>
<evidence type="ECO:0000313" key="2">
    <source>
        <dbReference type="Proteomes" id="UP000660554"/>
    </source>
</evidence>
<name>A0ABQ3NMR8_STRVG</name>
<organism evidence="1 2">
    <name type="scientific">Streptomyces virginiae</name>
    <name type="common">Streptomyces cinnamonensis</name>
    <dbReference type="NCBI Taxonomy" id="1961"/>
    <lineage>
        <taxon>Bacteria</taxon>
        <taxon>Bacillati</taxon>
        <taxon>Actinomycetota</taxon>
        <taxon>Actinomycetes</taxon>
        <taxon>Kitasatosporales</taxon>
        <taxon>Streptomycetaceae</taxon>
        <taxon>Streptomyces</taxon>
    </lineage>
</organism>
<dbReference type="EMBL" id="BNDV01000008">
    <property type="protein sequence ID" value="GHI14073.1"/>
    <property type="molecule type" value="Genomic_DNA"/>
</dbReference>
<comment type="caution">
    <text evidence="1">The sequence shown here is derived from an EMBL/GenBank/DDBJ whole genome shotgun (WGS) entry which is preliminary data.</text>
</comment>
<reference evidence="2" key="1">
    <citation type="submission" date="2020-09" db="EMBL/GenBank/DDBJ databases">
        <title>Whole genome shotgun sequence of Streptomyces cinnamonensis NBRC 15873.</title>
        <authorList>
            <person name="Komaki H."/>
            <person name="Tamura T."/>
        </authorList>
    </citation>
    <scope>NUCLEOTIDE SEQUENCE [LARGE SCALE GENOMIC DNA]</scope>
    <source>
        <strain evidence="2">NBRC 15873</strain>
    </source>
</reference>
<sequence length="97" mass="10370">MLHRLLAVSVTDGCIAVRRGLTPQRLPLADLDRVEVKTAGRLGYVIGCCRAGEPELKVPLTMMRQSDQRLVIEAIHAAVRPGVLRGGAALGAFAKTP</sequence>
<proteinExistence type="predicted"/>
<protein>
    <submittedName>
        <fullName evidence="1">Uncharacterized protein</fullName>
    </submittedName>
</protein>
<evidence type="ECO:0000313" key="1">
    <source>
        <dbReference type="EMBL" id="GHI14073.1"/>
    </source>
</evidence>
<accession>A0ABQ3NMR8</accession>